<dbReference type="AlphaFoldDB" id="A0A4U8Z8F4"/>
<protein>
    <submittedName>
        <fullName evidence="1">Uncharacterized protein</fullName>
    </submittedName>
</protein>
<dbReference type="KEGG" id="mtun:MTUNDRAET4_0017.2"/>
<reference evidence="1 2" key="1">
    <citation type="submission" date="2019-03" db="EMBL/GenBank/DDBJ databases">
        <authorList>
            <person name="Kox A.R. M."/>
        </authorList>
    </citation>
    <scope>NUCLEOTIDE SEQUENCE [LARGE SCALE GENOMIC DNA]</scope>
    <source>
        <strain evidence="1">MTUNDRAET4 annotated genome</strain>
        <plasmid evidence="2">3</plasmid>
    </source>
</reference>
<evidence type="ECO:0000313" key="2">
    <source>
        <dbReference type="Proteomes" id="UP000294360"/>
    </source>
</evidence>
<dbReference type="EMBL" id="LR536452">
    <property type="protein sequence ID" value="VFU17406.1"/>
    <property type="molecule type" value="Genomic_DNA"/>
</dbReference>
<sequence>MVATFENGVNIYDAIKRPSRIIEVFLFPSQRVPGLAQAIALFVRTIGADAPIERIVLRIAYAERESDLGLGQFGAEIEGVSAIGLDVEVGNSEKAPFAI</sequence>
<accession>A0A4U8Z8F4</accession>
<geneLocation type="plasmid" evidence="1 2">
    <name>3</name>
</geneLocation>
<dbReference type="Proteomes" id="UP000294360">
    <property type="component" value="Plasmid 3"/>
</dbReference>
<name>A0A4U8Z8F4_METTU</name>
<keyword evidence="1" id="KW-0614">Plasmid</keyword>
<gene>
    <name evidence="1" type="ORF">MTUNDRAET4_0017</name>
</gene>
<organism evidence="1 2">
    <name type="scientific">Methylocella tundrae</name>
    <dbReference type="NCBI Taxonomy" id="227605"/>
    <lineage>
        <taxon>Bacteria</taxon>
        <taxon>Pseudomonadati</taxon>
        <taxon>Pseudomonadota</taxon>
        <taxon>Alphaproteobacteria</taxon>
        <taxon>Hyphomicrobiales</taxon>
        <taxon>Beijerinckiaceae</taxon>
        <taxon>Methylocella</taxon>
    </lineage>
</organism>
<dbReference type="RefSeq" id="WP_166796076.1">
    <property type="nucleotide sequence ID" value="NZ_CP139087.1"/>
</dbReference>
<evidence type="ECO:0000313" key="1">
    <source>
        <dbReference type="EMBL" id="VFU17406.1"/>
    </source>
</evidence>
<proteinExistence type="predicted"/>